<proteinExistence type="predicted"/>
<dbReference type="Pfam" id="PF07853">
    <property type="entry name" value="DUF1648"/>
    <property type="match status" value="1"/>
</dbReference>
<feature type="transmembrane region" description="Helical" evidence="1">
    <location>
        <begin position="43"/>
        <end position="68"/>
    </location>
</feature>
<keyword evidence="1" id="KW-0812">Transmembrane</keyword>
<keyword evidence="1" id="KW-0472">Membrane</keyword>
<evidence type="ECO:0000259" key="2">
    <source>
        <dbReference type="Pfam" id="PF07853"/>
    </source>
</evidence>
<feature type="transmembrane region" description="Helical" evidence="1">
    <location>
        <begin position="136"/>
        <end position="157"/>
    </location>
</feature>
<evidence type="ECO:0000313" key="3">
    <source>
        <dbReference type="EMBL" id="QDP94527.1"/>
    </source>
</evidence>
<dbReference type="EMBL" id="CP041692">
    <property type="protein sequence ID" value="QDP94527.1"/>
    <property type="molecule type" value="Genomic_DNA"/>
</dbReference>
<dbReference type="KEGG" id="mik:FOE78_00085"/>
<keyword evidence="1" id="KW-1133">Transmembrane helix</keyword>
<reference evidence="3 4" key="1">
    <citation type="submission" date="2019-07" db="EMBL/GenBank/DDBJ databases">
        <title>Microlunatus dokdonensis sp. nov. isolated from the rhizospheric soil of the wild plant Elymus tsukushiensis.</title>
        <authorList>
            <person name="Ghim S.-Y."/>
            <person name="Hwang Y.-J."/>
            <person name="Son J.-S."/>
            <person name="Shin J.-H."/>
        </authorList>
    </citation>
    <scope>NUCLEOTIDE SEQUENCE [LARGE SCALE GENOMIC DNA]</scope>
    <source>
        <strain evidence="3 4">KUDC0627</strain>
    </source>
</reference>
<dbReference type="InterPro" id="IPR012867">
    <property type="entry name" value="DUF1648"/>
</dbReference>
<dbReference type="OrthoDB" id="4869080at2"/>
<accession>A0A516PTN2</accession>
<organism evidence="3 4">
    <name type="scientific">Microlunatus elymi</name>
    <dbReference type="NCBI Taxonomy" id="2596828"/>
    <lineage>
        <taxon>Bacteria</taxon>
        <taxon>Bacillati</taxon>
        <taxon>Actinomycetota</taxon>
        <taxon>Actinomycetes</taxon>
        <taxon>Propionibacteriales</taxon>
        <taxon>Propionibacteriaceae</taxon>
        <taxon>Microlunatus</taxon>
    </lineage>
</organism>
<protein>
    <submittedName>
        <fullName evidence="3">DUF1648 domain-containing protein</fullName>
    </submittedName>
</protein>
<gene>
    <name evidence="3" type="ORF">FOE78_00085</name>
</gene>
<feature type="transmembrane region" description="Helical" evidence="1">
    <location>
        <begin position="104"/>
        <end position="124"/>
    </location>
</feature>
<evidence type="ECO:0000256" key="1">
    <source>
        <dbReference type="SAM" id="Phobius"/>
    </source>
</evidence>
<dbReference type="Proteomes" id="UP000319263">
    <property type="component" value="Chromosome"/>
</dbReference>
<sequence length="168" mass="18846">MRYVFWLLVAAYTGLLIWAAFELPERVPMHFNGSGEVDNWGSRGSALLTFALIGAGVVVLFGGMAWLAGRKSLNVGWINLPHKEWWTETPQRVARLHILLREDLYFMAAVTMGILVVALASTVWAGQQSDPRMPSWAMILIGVLVAAIIARAIWMVARRYRPQELELP</sequence>
<evidence type="ECO:0000313" key="4">
    <source>
        <dbReference type="Proteomes" id="UP000319263"/>
    </source>
</evidence>
<dbReference type="RefSeq" id="WP_143984516.1">
    <property type="nucleotide sequence ID" value="NZ_CP041692.1"/>
</dbReference>
<feature type="domain" description="DUF1648" evidence="2">
    <location>
        <begin position="7"/>
        <end position="52"/>
    </location>
</feature>
<keyword evidence="4" id="KW-1185">Reference proteome</keyword>
<name>A0A516PTN2_9ACTN</name>
<dbReference type="AlphaFoldDB" id="A0A516PTN2"/>